<dbReference type="Pfam" id="PF12796">
    <property type="entry name" value="Ank_2"/>
    <property type="match status" value="1"/>
</dbReference>
<evidence type="ECO:0000256" key="4">
    <source>
        <dbReference type="SAM" id="MobiDB-lite"/>
    </source>
</evidence>
<feature type="compositionally biased region" description="Basic and acidic residues" evidence="4">
    <location>
        <begin position="1"/>
        <end position="16"/>
    </location>
</feature>
<keyword evidence="8" id="KW-1185">Reference proteome</keyword>
<dbReference type="InterPro" id="IPR036770">
    <property type="entry name" value="Ankyrin_rpt-contain_sf"/>
</dbReference>
<feature type="transmembrane region" description="Helical" evidence="5">
    <location>
        <begin position="196"/>
        <end position="216"/>
    </location>
</feature>
<keyword evidence="5" id="KW-1133">Transmembrane helix</keyword>
<feature type="compositionally biased region" description="Pro residues" evidence="4">
    <location>
        <begin position="1169"/>
        <end position="1191"/>
    </location>
</feature>
<keyword evidence="2" id="KW-0103">Bromodomain</keyword>
<feature type="region of interest" description="Disordered" evidence="4">
    <location>
        <begin position="1053"/>
        <end position="1603"/>
    </location>
</feature>
<gene>
    <name evidence="7" type="ORF">AAWM_01505</name>
</gene>
<keyword evidence="5" id="KW-0472">Membrane</keyword>
<dbReference type="SUPFAM" id="SSF47370">
    <property type="entry name" value="Bromodomain"/>
    <property type="match status" value="1"/>
</dbReference>
<accession>A0A401KGW1</accession>
<proteinExistence type="predicted"/>
<comment type="caution">
    <text evidence="7">The sequence shown here is derived from an EMBL/GenBank/DDBJ whole genome shotgun (WGS) entry which is preliminary data.</text>
</comment>
<dbReference type="SUPFAM" id="SSF103473">
    <property type="entry name" value="MFS general substrate transporter"/>
    <property type="match status" value="1"/>
</dbReference>
<evidence type="ECO:0000256" key="2">
    <source>
        <dbReference type="ARBA" id="ARBA00023117"/>
    </source>
</evidence>
<dbReference type="Gene3D" id="1.20.920.10">
    <property type="entry name" value="Bromodomain-like"/>
    <property type="match status" value="1"/>
</dbReference>
<feature type="transmembrane region" description="Helical" evidence="5">
    <location>
        <begin position="132"/>
        <end position="153"/>
    </location>
</feature>
<evidence type="ECO:0000256" key="1">
    <source>
        <dbReference type="ARBA" id="ARBA00004141"/>
    </source>
</evidence>
<dbReference type="PROSITE" id="PS50088">
    <property type="entry name" value="ANK_REPEAT"/>
    <property type="match status" value="2"/>
</dbReference>
<dbReference type="PROSITE" id="PS50297">
    <property type="entry name" value="ANK_REP_REGION"/>
    <property type="match status" value="2"/>
</dbReference>
<evidence type="ECO:0000256" key="3">
    <source>
        <dbReference type="PROSITE-ProRule" id="PRU00023"/>
    </source>
</evidence>
<dbReference type="Proteomes" id="UP000286921">
    <property type="component" value="Unassembled WGS sequence"/>
</dbReference>
<reference evidence="7 8" key="1">
    <citation type="submission" date="2016-09" db="EMBL/GenBank/DDBJ databases">
        <title>Aspergillus awamori IFM 58123T.</title>
        <authorList>
            <person name="Kusuya Y."/>
            <person name="Shimizu M."/>
            <person name="Takahashi H."/>
            <person name="Yaguchi T."/>
        </authorList>
    </citation>
    <scope>NUCLEOTIDE SEQUENCE [LARGE SCALE GENOMIC DNA]</scope>
    <source>
        <strain evidence="7 8">IFM 58123</strain>
    </source>
</reference>
<dbReference type="PANTHER" id="PTHR15398">
    <property type="entry name" value="BROMODOMAIN-CONTAINING PROTEIN 8"/>
    <property type="match status" value="1"/>
</dbReference>
<dbReference type="GO" id="GO:0035267">
    <property type="term" value="C:NuA4 histone acetyltransferase complex"/>
    <property type="evidence" value="ECO:0007669"/>
    <property type="project" value="TreeGrafter"/>
</dbReference>
<keyword evidence="5" id="KW-0812">Transmembrane</keyword>
<dbReference type="InterPro" id="IPR036427">
    <property type="entry name" value="Bromodomain-like_sf"/>
</dbReference>
<dbReference type="Gene3D" id="1.20.1250.20">
    <property type="entry name" value="MFS general substrate transporter like domains"/>
    <property type="match status" value="2"/>
</dbReference>
<feature type="transmembrane region" description="Helical" evidence="5">
    <location>
        <begin position="247"/>
        <end position="271"/>
    </location>
</feature>
<feature type="transmembrane region" description="Helical" evidence="5">
    <location>
        <begin position="36"/>
        <end position="56"/>
    </location>
</feature>
<feature type="repeat" description="ANK" evidence="3">
    <location>
        <begin position="807"/>
        <end position="832"/>
    </location>
</feature>
<feature type="transmembrane region" description="Helical" evidence="5">
    <location>
        <begin position="416"/>
        <end position="439"/>
    </location>
</feature>
<feature type="compositionally biased region" description="Basic and acidic residues" evidence="4">
    <location>
        <begin position="1087"/>
        <end position="1103"/>
    </location>
</feature>
<evidence type="ECO:0000259" key="6">
    <source>
        <dbReference type="Pfam" id="PF00439"/>
    </source>
</evidence>
<keyword evidence="3" id="KW-0040">ANK repeat</keyword>
<dbReference type="EMBL" id="BDHI01000001">
    <property type="protein sequence ID" value="GCB18620.1"/>
    <property type="molecule type" value="Genomic_DNA"/>
</dbReference>
<sequence length="1831" mass="200598">MVRLSDEEVIPNEKPHNPNGTSPSLPLPPIDHGKDAWFFLAACFVMEALVWGFAFTYGVFQDYYSTLPMFQNSNNIAIIGTCAMGIMYLDLPIIFTLYRTYPHYQRLGCALGVLTMCLSLGLSSLSTTTTHLIISQGIFYAIGGSIAYSPCILLMEDWFDQRRGFAFGVMWAGTGLGGAILPIVMETLLDRYGFRIALRGFAVVLFVLTAPLVWFVKPRVPPALRSTGVDGVVQQQARKPRLKEIRFLWTSGTFLLFELFNMVEAVGYFLPSIYLPSYARAIGVSSGSLEALTVILFNVASVVGCVVMGAIIDRWDVTTCILVSTVGSTIGVFLIWGFSVSLGPLFVFAIVYGLFAGSYTSTWPGIMREVVRKDGAAESSMVFACLAAGRGVGNIVSGPLSEALLEGMPWAGELGFGFGTGYGSLIVFTGVTGLVGGLFDEEIINFLLNGEDLEDLFTFLTRSDLDSSPWGTFPDRLKRLYLYRKLREHPQKQCAFTCFVQEVIEYQLGDAPAEEERIKLTESLIDVAIAGKNDPSTMFHPLVCQYWIDKVNNRFNEPIAKSMPIILACMAILRGDCAELSTALRDGLDPEQICLRFGVIPMDVAAQRGNRGIAKTMVEHGCSMWYTIIYSIPMSALTMAAISRNKDALGVWLEHHHQENHVDPAKPSSSCKQAFKKLARRGDVELMEFFVKRYPRVLNDLLKPLQLAVCFTRFEAVRWLFAHLNAPLTPDQGRRLLLSVLDGPCAWPRVSQMVQLLLKLGVSPNGTTRHRTPLQKAVAARQKEIAEILLQYGADVNEFHPRSTAVGRQTPLMLAVRQRSVSMVQLLLRNGAIPTYTWKRKRYTVHENRKQVQNLEKVLIELGWEEEEVRRHEGWDYWVLSEKLPPVTPRQENKGRFDGQWGMPPLSVYTPFESLLFFQSLAGLESPPANFTSISDVLRNNPFIRENAAYDAGRLSPEALEDLYTTLMRDGWDSTNAGPNGHHAESAAPNNPKKRKISSPRPDGLADKVHNHASKVPGLVSHLYARYKELVTREIEDEEQRYRDIRKEIDQLQKEDRDALSETSARPTAAQPIAPAKQEPAPEPMDVDVKEQKPIQRPRDEAMHVATPLVAADVKQPLLEPQRKELDTSKQPAKPVARLPQEPQPLPAQSVRPVELPPADKTKLQQQPQPQPLPQQQPQQPPQPSPRPQPSPQIATGRPPQQPPVPNGKAFPTPTQPTIVPKNAPVNHAPVAAPPAPSPKPPNASVPSPGVARPPAVTPSQAPQNAGVPIPSTPQQQVLASKPSAKEGQSVPAASPAPQRPPPQASFQQWSLNKPPQTPQPPPAFAKPKPEPTNAAVAGRAVQSPFPPPTPALESKKAAQGPRPTPGPSTPGPVPAAAHTPAQNIPPPAFQTPVGPAQGSILSRPPSTRPLRPSIDTGVLTPGSLTPWKRTPRLSIPHSPRSPERPRPEEISPISEKAPSLPGSREPTPEEPEPRRRKRRTETKSNGTGADQTLSIDAESKGGTKRKSERGTLSSGKDRDRSTASSRSRGRSVLSRDEESTADTGTGSQAKIKHEVPSTPAGIPETAEPERPSVSRPSRGRPKRKRAPSESLEAEPTQSELSQLTRVDPNQSTTYVVCARNFPRTGAPIMSELSMHKVAGTFSKPLTERDAPGYRDLIYRPQDIKTIKSLIHQGSRALAAATEAASTPAGDGESPAPGTGTPSKNAVLMLQKTEDIIPPKGIVNSAQLEKELIRMFANAVMFNPIPQRGFGPAFPMISDSGSRESTQVPEHEEGGIIKDTLEMFEDVEQAVTRWRAAERTADEFASKSILSLRRGSASDLNTDSADEVKGS</sequence>
<feature type="compositionally biased region" description="Basic and acidic residues" evidence="4">
    <location>
        <begin position="1441"/>
        <end position="1450"/>
    </location>
</feature>
<evidence type="ECO:0000313" key="8">
    <source>
        <dbReference type="Proteomes" id="UP000286921"/>
    </source>
</evidence>
<name>A0A401KGW1_ASPAW</name>
<dbReference type="PANTHER" id="PTHR15398:SF4">
    <property type="entry name" value="BROMODOMAIN-CONTAINING PROTEIN 8 ISOFORM X1"/>
    <property type="match status" value="1"/>
</dbReference>
<feature type="region of interest" description="Disordered" evidence="4">
    <location>
        <begin position="1681"/>
        <end position="1703"/>
    </location>
</feature>
<dbReference type="Pfam" id="PF00439">
    <property type="entry name" value="Bromodomain"/>
    <property type="match status" value="1"/>
</dbReference>
<dbReference type="SMART" id="SM00248">
    <property type="entry name" value="ANK"/>
    <property type="match status" value="4"/>
</dbReference>
<dbReference type="InterPro" id="IPR011701">
    <property type="entry name" value="MFS"/>
</dbReference>
<feature type="compositionally biased region" description="Pro residues" evidence="4">
    <location>
        <begin position="1316"/>
        <end position="1325"/>
    </location>
</feature>
<feature type="compositionally biased region" description="Low complexity" evidence="4">
    <location>
        <begin position="1221"/>
        <end position="1231"/>
    </location>
</feature>
<feature type="region of interest" description="Disordered" evidence="4">
    <location>
        <begin position="1"/>
        <end position="25"/>
    </location>
</feature>
<feature type="compositionally biased region" description="Low complexity" evidence="4">
    <location>
        <begin position="1400"/>
        <end position="1415"/>
    </location>
</feature>
<feature type="transmembrane region" description="Helical" evidence="5">
    <location>
        <begin position="107"/>
        <end position="126"/>
    </location>
</feature>
<feature type="transmembrane region" description="Helical" evidence="5">
    <location>
        <begin position="319"/>
        <end position="339"/>
    </location>
</feature>
<feature type="compositionally biased region" description="Polar residues" evidence="4">
    <location>
        <begin position="1485"/>
        <end position="1495"/>
    </location>
</feature>
<feature type="transmembrane region" description="Helical" evidence="5">
    <location>
        <begin position="345"/>
        <end position="363"/>
    </location>
</feature>
<feature type="compositionally biased region" description="Pro residues" evidence="4">
    <location>
        <begin position="1232"/>
        <end position="1244"/>
    </location>
</feature>
<evidence type="ECO:0000256" key="5">
    <source>
        <dbReference type="SAM" id="Phobius"/>
    </source>
</evidence>
<dbReference type="InterPro" id="IPR002110">
    <property type="entry name" value="Ankyrin_rpt"/>
</dbReference>
<organism evidence="7 8">
    <name type="scientific">Aspergillus awamori</name>
    <name type="common">Black koji mold</name>
    <dbReference type="NCBI Taxonomy" id="105351"/>
    <lineage>
        <taxon>Eukaryota</taxon>
        <taxon>Fungi</taxon>
        <taxon>Dikarya</taxon>
        <taxon>Ascomycota</taxon>
        <taxon>Pezizomycotina</taxon>
        <taxon>Eurotiomycetes</taxon>
        <taxon>Eurotiomycetidae</taxon>
        <taxon>Eurotiales</taxon>
        <taxon>Aspergillaceae</taxon>
        <taxon>Aspergillus</taxon>
    </lineage>
</organism>
<dbReference type="GO" id="GO:0006325">
    <property type="term" value="P:chromatin organization"/>
    <property type="evidence" value="ECO:0007669"/>
    <property type="project" value="UniProtKB-ARBA"/>
</dbReference>
<dbReference type="GO" id="GO:0022857">
    <property type="term" value="F:transmembrane transporter activity"/>
    <property type="evidence" value="ECO:0007669"/>
    <property type="project" value="InterPro"/>
</dbReference>
<feature type="region of interest" description="Disordered" evidence="4">
    <location>
        <begin position="974"/>
        <end position="1013"/>
    </location>
</feature>
<dbReference type="InterPro" id="IPR036259">
    <property type="entry name" value="MFS_trans_sf"/>
</dbReference>
<comment type="subcellular location">
    <subcellularLocation>
        <location evidence="1">Membrane</location>
        <topology evidence="1">Multi-pass membrane protein</topology>
    </subcellularLocation>
</comment>
<feature type="domain" description="Bromo" evidence="6">
    <location>
        <begin position="1629"/>
        <end position="1671"/>
    </location>
</feature>
<evidence type="ECO:0000313" key="7">
    <source>
        <dbReference type="EMBL" id="GCB18620.1"/>
    </source>
</evidence>
<dbReference type="SUPFAM" id="SSF48403">
    <property type="entry name" value="Ankyrin repeat"/>
    <property type="match status" value="1"/>
</dbReference>
<feature type="compositionally biased region" description="Low complexity" evidence="4">
    <location>
        <begin position="1523"/>
        <end position="1533"/>
    </location>
</feature>
<feature type="transmembrane region" description="Helical" evidence="5">
    <location>
        <begin position="291"/>
        <end position="312"/>
    </location>
</feature>
<feature type="repeat" description="ANK" evidence="3">
    <location>
        <begin position="769"/>
        <end position="801"/>
    </location>
</feature>
<feature type="transmembrane region" description="Helical" evidence="5">
    <location>
        <begin position="76"/>
        <end position="95"/>
    </location>
</feature>
<feature type="transmembrane region" description="Helical" evidence="5">
    <location>
        <begin position="165"/>
        <end position="184"/>
    </location>
</feature>
<dbReference type="Pfam" id="PF07690">
    <property type="entry name" value="MFS_1"/>
    <property type="match status" value="1"/>
</dbReference>
<feature type="compositionally biased region" description="Pro residues" evidence="4">
    <location>
        <begin position="1363"/>
        <end position="1374"/>
    </location>
</feature>
<protein>
    <submittedName>
        <fullName evidence="7">Probable transporter MCH2</fullName>
    </submittedName>
</protein>
<dbReference type="InterPro" id="IPR001487">
    <property type="entry name" value="Bromodomain"/>
</dbReference>
<dbReference type="GO" id="GO:0016020">
    <property type="term" value="C:membrane"/>
    <property type="evidence" value="ECO:0007669"/>
    <property type="project" value="UniProtKB-SubCell"/>
</dbReference>
<dbReference type="Gene3D" id="1.25.40.20">
    <property type="entry name" value="Ankyrin repeat-containing domain"/>
    <property type="match status" value="1"/>
</dbReference>